<dbReference type="InterPro" id="IPR036397">
    <property type="entry name" value="RNaseH_sf"/>
</dbReference>
<dbReference type="InterPro" id="IPR012337">
    <property type="entry name" value="RNaseH-like_sf"/>
</dbReference>
<dbReference type="InterPro" id="IPR001584">
    <property type="entry name" value="Integrase_cat-core"/>
</dbReference>
<gene>
    <name evidence="2" type="ORF">C5C04_09860</name>
    <name evidence="3" type="ORF">C5C40_07710</name>
</gene>
<dbReference type="KEGG" id="rry:C1O28_02535"/>
<dbReference type="PANTHER" id="PTHR46889:SF4">
    <property type="entry name" value="TRANSPOSASE INSO FOR INSERTION SEQUENCE ELEMENT IS911B-RELATED"/>
    <property type="match status" value="1"/>
</dbReference>
<evidence type="ECO:0000313" key="5">
    <source>
        <dbReference type="Proteomes" id="UP000239698"/>
    </source>
</evidence>
<accession>A0ABD6W7L3</accession>
<dbReference type="PANTHER" id="PTHR46889">
    <property type="entry name" value="TRANSPOSASE INSF FOR INSERTION SEQUENCE IS3B-RELATED"/>
    <property type="match status" value="1"/>
</dbReference>
<feature type="domain" description="Integrase catalytic" evidence="1">
    <location>
        <begin position="1"/>
        <end position="113"/>
    </location>
</feature>
<sequence length="113" mass="12421">MTDITEHSTGEGKPYLCAIEDVYSNRIVGYSIDSRMKASLAVRAFRSAVSRREPRGTVILSDRGFQLRSGDFIAEINAAGRKCSVGKVGACGDNTAMESFFALLQKNLLDRQR</sequence>
<evidence type="ECO:0000313" key="3">
    <source>
        <dbReference type="EMBL" id="PPH77026.1"/>
    </source>
</evidence>
<dbReference type="PROSITE" id="PS50994">
    <property type="entry name" value="INTEGRASE"/>
    <property type="match status" value="1"/>
</dbReference>
<proteinExistence type="predicted"/>
<evidence type="ECO:0000313" key="2">
    <source>
        <dbReference type="EMBL" id="PPF13008.1"/>
    </source>
</evidence>
<dbReference type="InterPro" id="IPR050900">
    <property type="entry name" value="Transposase_IS3/IS150/IS904"/>
</dbReference>
<evidence type="ECO:0000259" key="1">
    <source>
        <dbReference type="PROSITE" id="PS50994"/>
    </source>
</evidence>
<dbReference type="Gene3D" id="3.30.420.10">
    <property type="entry name" value="Ribonuclease H-like superfamily/Ribonuclease H"/>
    <property type="match status" value="1"/>
</dbReference>
<dbReference type="Proteomes" id="UP000237881">
    <property type="component" value="Unassembled WGS sequence"/>
</dbReference>
<reference evidence="4 5" key="1">
    <citation type="submission" date="2018-02" db="EMBL/GenBank/DDBJ databases">
        <title>Bacteriophage NCPPB3778 and a type I-E CRISPR drive the evolution of the US Biological Select Agent, Rathayibacter toxicus.</title>
        <authorList>
            <person name="Davis E.W.II."/>
            <person name="Tabima J.F."/>
            <person name="Weisberg A.J."/>
            <person name="Lopes L.D."/>
            <person name="Wiseman M.S."/>
            <person name="Wiseman M.S."/>
            <person name="Pupko T."/>
            <person name="Belcher M.S."/>
            <person name="Sechler A.J."/>
            <person name="Tancos M.A."/>
            <person name="Schroeder B.K."/>
            <person name="Murray T.D."/>
            <person name="Luster D.G."/>
            <person name="Schneider W.L."/>
            <person name="Rogers E."/>
            <person name="Andreote F.D."/>
            <person name="Grunwald N.J."/>
            <person name="Putnam M.L."/>
            <person name="Chang J.H."/>
        </authorList>
    </citation>
    <scope>NUCLEOTIDE SEQUENCE [LARGE SCALE GENOMIC DNA]</scope>
    <source>
        <strain evidence="3 5">AY1D6</strain>
        <strain evidence="2 4">AY1I9</strain>
    </source>
</reference>
<organism evidence="2 4">
    <name type="scientific">Rathayibacter rathayi</name>
    <name type="common">Corynebacterium rathayi</name>
    <dbReference type="NCBI Taxonomy" id="33887"/>
    <lineage>
        <taxon>Bacteria</taxon>
        <taxon>Bacillati</taxon>
        <taxon>Actinomycetota</taxon>
        <taxon>Actinomycetes</taxon>
        <taxon>Micrococcales</taxon>
        <taxon>Microbacteriaceae</taxon>
        <taxon>Rathayibacter</taxon>
    </lineage>
</organism>
<dbReference type="Pfam" id="PF00665">
    <property type="entry name" value="rve"/>
    <property type="match status" value="1"/>
</dbReference>
<dbReference type="EMBL" id="PSVT01000013">
    <property type="protein sequence ID" value="PPH77026.1"/>
    <property type="molecule type" value="Genomic_DNA"/>
</dbReference>
<name>A0ABD6W7L3_RATRA</name>
<dbReference type="AlphaFoldDB" id="A0ABD6W7L3"/>
<evidence type="ECO:0000313" key="4">
    <source>
        <dbReference type="Proteomes" id="UP000237881"/>
    </source>
</evidence>
<dbReference type="Proteomes" id="UP000239698">
    <property type="component" value="Unassembled WGS sequence"/>
</dbReference>
<dbReference type="EMBL" id="PSUL01000022">
    <property type="protein sequence ID" value="PPF13008.1"/>
    <property type="molecule type" value="Genomic_DNA"/>
</dbReference>
<protein>
    <recommendedName>
        <fullName evidence="1">Integrase catalytic domain-containing protein</fullName>
    </recommendedName>
</protein>
<dbReference type="SUPFAM" id="SSF53098">
    <property type="entry name" value="Ribonuclease H-like"/>
    <property type="match status" value="1"/>
</dbReference>
<keyword evidence="5" id="KW-1185">Reference proteome</keyword>
<comment type="caution">
    <text evidence="2">The sequence shown here is derived from an EMBL/GenBank/DDBJ whole genome shotgun (WGS) entry which is preliminary data.</text>
</comment>